<evidence type="ECO:0000313" key="18">
    <source>
        <dbReference type="Proteomes" id="UP000631114"/>
    </source>
</evidence>
<protein>
    <recommendedName>
        <fullName evidence="13">Glutamate receptor</fullName>
    </recommendedName>
</protein>
<dbReference type="InterPro" id="IPR028082">
    <property type="entry name" value="Peripla_BP_I"/>
</dbReference>
<dbReference type="FunFam" id="3.40.50.2300:FF:000188">
    <property type="entry name" value="Glutamate receptor"/>
    <property type="match status" value="1"/>
</dbReference>
<keyword evidence="6 14" id="KW-1133">Transmembrane helix</keyword>
<feature type="transmembrane region" description="Helical" evidence="14">
    <location>
        <begin position="578"/>
        <end position="596"/>
    </location>
</feature>
<dbReference type="SUPFAM" id="SSF53822">
    <property type="entry name" value="Periplasmic binding protein-like I"/>
    <property type="match status" value="1"/>
</dbReference>
<evidence type="ECO:0000256" key="14">
    <source>
        <dbReference type="SAM" id="Phobius"/>
    </source>
</evidence>
<dbReference type="Pfam" id="PF00060">
    <property type="entry name" value="Lig_chan"/>
    <property type="match status" value="1"/>
</dbReference>
<dbReference type="CDD" id="cd19990">
    <property type="entry name" value="PBP1_GABAb_receptor_plant"/>
    <property type="match status" value="1"/>
</dbReference>
<keyword evidence="11 13" id="KW-1071">Ligand-gated ion channel</keyword>
<dbReference type="AlphaFoldDB" id="A0A835M4E6"/>
<name>A0A835M4E6_9MAGN</name>
<evidence type="ECO:0000256" key="11">
    <source>
        <dbReference type="ARBA" id="ARBA00023286"/>
    </source>
</evidence>
<keyword evidence="18" id="KW-1185">Reference proteome</keyword>
<dbReference type="CDD" id="cd13686">
    <property type="entry name" value="GluR_Plant"/>
    <property type="match status" value="1"/>
</dbReference>
<keyword evidence="7 13" id="KW-0406">Ion transport</keyword>
<evidence type="ECO:0000256" key="9">
    <source>
        <dbReference type="ARBA" id="ARBA00023170"/>
    </source>
</evidence>
<dbReference type="OrthoDB" id="5984008at2759"/>
<feature type="signal peptide" evidence="15">
    <location>
        <begin position="1"/>
        <end position="31"/>
    </location>
</feature>
<organism evidence="17 18">
    <name type="scientific">Coptis chinensis</name>
    <dbReference type="NCBI Taxonomy" id="261450"/>
    <lineage>
        <taxon>Eukaryota</taxon>
        <taxon>Viridiplantae</taxon>
        <taxon>Streptophyta</taxon>
        <taxon>Embryophyta</taxon>
        <taxon>Tracheophyta</taxon>
        <taxon>Spermatophyta</taxon>
        <taxon>Magnoliopsida</taxon>
        <taxon>Ranunculales</taxon>
        <taxon>Ranunculaceae</taxon>
        <taxon>Coptidoideae</taxon>
        <taxon>Coptis</taxon>
    </lineage>
</organism>
<evidence type="ECO:0000256" key="1">
    <source>
        <dbReference type="ARBA" id="ARBA00004141"/>
    </source>
</evidence>
<dbReference type="Proteomes" id="UP000631114">
    <property type="component" value="Unassembled WGS sequence"/>
</dbReference>
<evidence type="ECO:0000256" key="3">
    <source>
        <dbReference type="ARBA" id="ARBA00022448"/>
    </source>
</evidence>
<evidence type="ECO:0000256" key="7">
    <source>
        <dbReference type="ARBA" id="ARBA00023065"/>
    </source>
</evidence>
<proteinExistence type="inferred from homology"/>
<dbReference type="Pfam" id="PF01094">
    <property type="entry name" value="ANF_receptor"/>
    <property type="match status" value="1"/>
</dbReference>
<dbReference type="InterPro" id="IPR015683">
    <property type="entry name" value="Ionotropic_Glu_rcpt"/>
</dbReference>
<evidence type="ECO:0000259" key="16">
    <source>
        <dbReference type="SMART" id="SM00079"/>
    </source>
</evidence>
<dbReference type="InterPro" id="IPR044440">
    <property type="entry name" value="GABAb_receptor_plant_PBP1"/>
</dbReference>
<dbReference type="EMBL" id="JADFTS010000002">
    <property type="protein sequence ID" value="KAF9618745.1"/>
    <property type="molecule type" value="Genomic_DNA"/>
</dbReference>
<evidence type="ECO:0000256" key="6">
    <source>
        <dbReference type="ARBA" id="ARBA00022989"/>
    </source>
</evidence>
<dbReference type="InterPro" id="IPR001320">
    <property type="entry name" value="Iontro_rcpt_C"/>
</dbReference>
<dbReference type="Gene3D" id="3.40.190.10">
    <property type="entry name" value="Periplasmic binding protein-like II"/>
    <property type="match status" value="3"/>
</dbReference>
<feature type="domain" description="Ionotropic glutamate receptor C-terminal" evidence="16">
    <location>
        <begin position="455"/>
        <end position="795"/>
    </location>
</feature>
<accession>A0A835M4E6</accession>
<feature type="chain" id="PRO_5032991992" description="Glutamate receptor" evidence="15">
    <location>
        <begin position="32"/>
        <end position="967"/>
    </location>
</feature>
<dbReference type="FunFam" id="3.40.190.10:FF:000054">
    <property type="entry name" value="Glutamate receptor"/>
    <property type="match status" value="1"/>
</dbReference>
<dbReference type="InterPro" id="IPR001828">
    <property type="entry name" value="ANF_lig-bd_rcpt"/>
</dbReference>
<comment type="caution">
    <text evidence="17">The sequence shown here is derived from an EMBL/GenBank/DDBJ whole genome shotgun (WGS) entry which is preliminary data.</text>
</comment>
<dbReference type="InterPro" id="IPR017103">
    <property type="entry name" value="Iontropic_Glu_rcpt_pln"/>
</dbReference>
<feature type="transmembrane region" description="Helical" evidence="14">
    <location>
        <begin position="635"/>
        <end position="656"/>
    </location>
</feature>
<dbReference type="GO" id="GO:0015276">
    <property type="term" value="F:ligand-gated monoatomic ion channel activity"/>
    <property type="evidence" value="ECO:0007669"/>
    <property type="project" value="InterPro"/>
</dbReference>
<comment type="similarity">
    <text evidence="2 13">Belongs to the glutamate-gated ion channel (TC 1.A.10.1) family.</text>
</comment>
<keyword evidence="3 13" id="KW-0813">Transport</keyword>
<dbReference type="PIRSF" id="PIRSF037090">
    <property type="entry name" value="Iontro_Glu-like_rcpt_pln"/>
    <property type="match status" value="1"/>
</dbReference>
<keyword evidence="9 13" id="KW-0675">Receptor</keyword>
<evidence type="ECO:0000256" key="13">
    <source>
        <dbReference type="PIRNR" id="PIRNR037090"/>
    </source>
</evidence>
<keyword evidence="12 13" id="KW-0407">Ion channel</keyword>
<dbReference type="Gene3D" id="1.10.287.70">
    <property type="match status" value="1"/>
</dbReference>
<sequence length="967" mass="108860">MYAPATTTPLYLLFLISFFTFLFHAVPFISAQDDITNIGVIIDVSSRIGKEEKVSIEIAIQTINNASSNKHKLVLHVRDTGGNPLQAYMAAEDLIKKTKVNAIIGMETWQEAVLVAELANRAQVPILSFAAPSITPPLTSVRWPFLVRLTNNDTLQMQCVASIVGSYGWRRVIGIYEDDGYGTTCSGTLTLLSDALKTVGAEIEHSAAFPPLSSLSDPKSFIREELEKLYDKQSRVFIIVGSSLELATQIITQAKDSGLMGRDSVWITADSITNQFNTVNSSVMFSMEGVIGIRTPFSETNPSIQNFSRKFRNLFQSMYPQEDNYEPQIYALRSYDTLSTLAFALEKSSNRTTLLENILSSNFSGLSGQIKFTNGELSRSTTYEVVNVLGKKYIVLKSWSAEYGFSDNVIDKMVQVKNTVGAVMQVLGNRVYWPGGLLSRPPLGWVMPSDANPMVIGIPSKATFEKFVQVNEDGEDPTGFCIDVFNKARERLYYGLPHSFKPIDGKYDELIEMVYNKSKTVYYCKSVDAVVGDFTILANRSNYVDFTQPYVESALTMVVPVKSKEKVWLFTKPFNSTMWLAISFVFIYTMFVLWFLERRSNPDFTGPWKNQLSTALWFTFSTLFFAHREYLRNNFARVVMVVWLFVVLVVTASYTASLTSMLTVQRLEPTISDIATLRRSNSPIGCDGESFVRKYAEDVLGFHPNNIRNVMNEFDYLDEFKSGKIKAALLELPYERVFISRYGKEYQVTDDAHRFGGFGFAFPKGSPMAKHFSEAFLKLSEDGTLNKLDNFWFKSSSSQASQCKDCDTGTDNQRLGLDNFWGLFLVTVLTSTIMVILYIVRPLRKLRRHSVPQLGTTLHVDTSFWNRIKTLGSYFNTVPVRPSHKDPKSGEARDIAVLVSSNGEFRTYTSEHPQTIPVTEIELSAETLTGKSDTQTKVLRLINSFPGWDRRHGFNNGNPDIPNNTGF</sequence>
<evidence type="ECO:0000256" key="10">
    <source>
        <dbReference type="ARBA" id="ARBA00023180"/>
    </source>
</evidence>
<evidence type="ECO:0000256" key="5">
    <source>
        <dbReference type="ARBA" id="ARBA00022729"/>
    </source>
</evidence>
<feature type="transmembrane region" description="Helical" evidence="14">
    <location>
        <begin position="820"/>
        <end position="840"/>
    </location>
</feature>
<keyword evidence="10" id="KW-0325">Glycoprotein</keyword>
<dbReference type="PANTHER" id="PTHR18966">
    <property type="entry name" value="IONOTROPIC GLUTAMATE RECEPTOR"/>
    <property type="match status" value="1"/>
</dbReference>
<dbReference type="Gene3D" id="3.40.50.2300">
    <property type="match status" value="2"/>
</dbReference>
<dbReference type="GO" id="GO:0016020">
    <property type="term" value="C:membrane"/>
    <property type="evidence" value="ECO:0007669"/>
    <property type="project" value="UniProtKB-SubCell"/>
</dbReference>
<keyword evidence="4 14" id="KW-0812">Transmembrane</keyword>
<evidence type="ECO:0000313" key="17">
    <source>
        <dbReference type="EMBL" id="KAF9618745.1"/>
    </source>
</evidence>
<keyword evidence="5 15" id="KW-0732">Signal</keyword>
<comment type="subcellular location">
    <subcellularLocation>
        <location evidence="1">Membrane</location>
        <topology evidence="1">Multi-pass membrane protein</topology>
    </subcellularLocation>
</comment>
<dbReference type="SUPFAM" id="SSF53850">
    <property type="entry name" value="Periplasmic binding protein-like II"/>
    <property type="match status" value="1"/>
</dbReference>
<evidence type="ECO:0000256" key="4">
    <source>
        <dbReference type="ARBA" id="ARBA00022692"/>
    </source>
</evidence>
<gene>
    <name evidence="17" type="ORF">IFM89_002440</name>
</gene>
<comment type="function">
    <text evidence="13">Glutamate-gated receptor that probably acts as non-selective cation channel.</text>
</comment>
<evidence type="ECO:0000256" key="15">
    <source>
        <dbReference type="SAM" id="SignalP"/>
    </source>
</evidence>
<evidence type="ECO:0000256" key="2">
    <source>
        <dbReference type="ARBA" id="ARBA00008685"/>
    </source>
</evidence>
<reference evidence="17 18" key="1">
    <citation type="submission" date="2020-10" db="EMBL/GenBank/DDBJ databases">
        <title>The Coptis chinensis genome and diversification of protoberbering-type alkaloids.</title>
        <authorList>
            <person name="Wang B."/>
            <person name="Shu S."/>
            <person name="Song C."/>
            <person name="Liu Y."/>
        </authorList>
    </citation>
    <scope>NUCLEOTIDE SEQUENCE [LARGE SCALE GENOMIC DNA]</scope>
    <source>
        <strain evidence="17">HL-2020</strain>
        <tissue evidence="17">Leaf</tissue>
    </source>
</reference>
<evidence type="ECO:0000256" key="8">
    <source>
        <dbReference type="ARBA" id="ARBA00023136"/>
    </source>
</evidence>
<evidence type="ECO:0000256" key="12">
    <source>
        <dbReference type="ARBA" id="ARBA00023303"/>
    </source>
</evidence>
<dbReference type="SMART" id="SM00079">
    <property type="entry name" value="PBPe"/>
    <property type="match status" value="1"/>
</dbReference>
<dbReference type="FunFam" id="1.10.287.70:FF:000172">
    <property type="entry name" value="Glutamate receptor"/>
    <property type="match status" value="1"/>
</dbReference>
<keyword evidence="8 13" id="KW-0472">Membrane</keyword>